<comment type="caution">
    <text evidence="2">The sequence shown here is derived from an EMBL/GenBank/DDBJ whole genome shotgun (WGS) entry which is preliminary data.</text>
</comment>
<dbReference type="EMBL" id="JARQBJ010000001">
    <property type="protein sequence ID" value="MDT2809375.1"/>
    <property type="molecule type" value="Genomic_DNA"/>
</dbReference>
<evidence type="ECO:0000313" key="2">
    <source>
        <dbReference type="EMBL" id="MDT2809375.1"/>
    </source>
</evidence>
<proteinExistence type="predicted"/>
<gene>
    <name evidence="2" type="ORF">P7H43_02550</name>
</gene>
<dbReference type="Pfam" id="PF18848">
    <property type="entry name" value="baeRF_family6"/>
    <property type="match status" value="1"/>
</dbReference>
<dbReference type="AlphaFoldDB" id="A0AAW8TTB6"/>
<evidence type="ECO:0000313" key="3">
    <source>
        <dbReference type="Proteomes" id="UP001256711"/>
    </source>
</evidence>
<protein>
    <recommendedName>
        <fullName evidence="1">Bacterial archaeo-eukaryotic release factor family 6 domain-containing protein</fullName>
    </recommendedName>
</protein>
<dbReference type="InterPro" id="IPR040628">
    <property type="entry name" value="BaeRF_family6"/>
</dbReference>
<accession>A0AAW8TTB6</accession>
<organism evidence="2 3">
    <name type="scientific">Enterococcus asini</name>
    <dbReference type="NCBI Taxonomy" id="57732"/>
    <lineage>
        <taxon>Bacteria</taxon>
        <taxon>Bacillati</taxon>
        <taxon>Bacillota</taxon>
        <taxon>Bacilli</taxon>
        <taxon>Lactobacillales</taxon>
        <taxon>Enterococcaceae</taxon>
        <taxon>Enterococcus</taxon>
    </lineage>
</organism>
<dbReference type="RefSeq" id="WP_118340467.1">
    <property type="nucleotide sequence ID" value="NZ_CABJBY010000004.1"/>
</dbReference>
<sequence>MTKVGKELLAELTGADTLGPFVSIMLNTHVAHQDVEKDQIKFKNFAKEAKKRFEKKYPAEDWNNYQTKLDAILADQSFWRSASKSVAVFVTAQDTWIHRLQIPIDDQYYVGDTPYVLGAIRNAQFNYTYYLLALNRDSMALYFVDNGQIHPVDLPEGAPVDVPTALGEEITGGNLNYRSQGGQNGAQEAAYHGVNAKDEEVEIDWKNYYQAVDTFLREDLDNAAGYPLYLFALPENQTMFKKYAKAPFFSTDAAVDSSPANISNGDWEKVIAEISKQLAEKEVAGYQKLLDKKFMDQLVDILPASKEGRVANLFIATSNLVDGFGEDPDTEYDRRQVLNTLVINTLKNGGEAHLLAQKDAPDEKSLTAILRY</sequence>
<dbReference type="Proteomes" id="UP001256711">
    <property type="component" value="Unassembled WGS sequence"/>
</dbReference>
<evidence type="ECO:0000259" key="1">
    <source>
        <dbReference type="Pfam" id="PF18848"/>
    </source>
</evidence>
<name>A0AAW8TTB6_9ENTE</name>
<feature type="domain" description="Bacterial archaeo-eukaryotic release factor family 6" evidence="1">
    <location>
        <begin position="127"/>
        <end position="276"/>
    </location>
</feature>
<reference evidence="2" key="1">
    <citation type="submission" date="2023-03" db="EMBL/GenBank/DDBJ databases">
        <authorList>
            <person name="Shen W."/>
            <person name="Cai J."/>
        </authorList>
    </citation>
    <scope>NUCLEOTIDE SEQUENCE</scope>
    <source>
        <strain evidence="2">B226-2</strain>
    </source>
</reference>